<keyword evidence="9" id="KW-1185">Reference proteome</keyword>
<dbReference type="EMBL" id="JAAIYP010000039">
    <property type="protein sequence ID" value="NFV81341.1"/>
    <property type="molecule type" value="Genomic_DNA"/>
</dbReference>
<evidence type="ECO:0000256" key="1">
    <source>
        <dbReference type="ARBA" id="ARBA00001602"/>
    </source>
</evidence>
<dbReference type="NCBIfam" id="TIGR00067">
    <property type="entry name" value="glut_race"/>
    <property type="match status" value="1"/>
</dbReference>
<protein>
    <recommendedName>
        <fullName evidence="2 7">Glutamate racemase</fullName>
        <ecNumber evidence="2 7">5.1.1.3</ecNumber>
    </recommendedName>
</protein>
<evidence type="ECO:0000256" key="3">
    <source>
        <dbReference type="ARBA" id="ARBA00022960"/>
    </source>
</evidence>
<evidence type="ECO:0000313" key="9">
    <source>
        <dbReference type="Proteomes" id="UP000480684"/>
    </source>
</evidence>
<keyword evidence="4 7" id="KW-0573">Peptidoglycan synthesis</keyword>
<gene>
    <name evidence="7" type="primary">murI</name>
    <name evidence="8" type="ORF">G4223_14585</name>
</gene>
<evidence type="ECO:0000256" key="7">
    <source>
        <dbReference type="HAMAP-Rule" id="MF_00258"/>
    </source>
</evidence>
<comment type="similarity">
    <text evidence="7">Belongs to the aspartate/glutamate racemases family.</text>
</comment>
<proteinExistence type="inferred from homology"/>
<feature type="binding site" evidence="7">
    <location>
        <begin position="57"/>
        <end position="58"/>
    </location>
    <ligand>
        <name>substrate</name>
    </ligand>
</feature>
<dbReference type="InterPro" id="IPR001920">
    <property type="entry name" value="Asp/Glu_race"/>
</dbReference>
<feature type="binding site" evidence="7">
    <location>
        <begin position="206"/>
        <end position="207"/>
    </location>
    <ligand>
        <name>substrate</name>
    </ligand>
</feature>
<accession>A0A7C9QVR5</accession>
<dbReference type="SUPFAM" id="SSF53681">
    <property type="entry name" value="Aspartate/glutamate racemase"/>
    <property type="match status" value="2"/>
</dbReference>
<dbReference type="UniPathway" id="UPA00219"/>
<reference evidence="8 9" key="1">
    <citation type="submission" date="2020-02" db="EMBL/GenBank/DDBJ databases">
        <authorList>
            <person name="Dziuba M."/>
            <person name="Kuznetsov B."/>
            <person name="Mardanov A."/>
            <person name="Ravin N."/>
            <person name="Grouzdev D."/>
        </authorList>
    </citation>
    <scope>NUCLEOTIDE SEQUENCE [LARGE SCALE GENOMIC DNA]</scope>
    <source>
        <strain evidence="8 9">SpK</strain>
    </source>
</reference>
<dbReference type="AlphaFoldDB" id="A0A7C9QVR5"/>
<dbReference type="PROSITE" id="PS00924">
    <property type="entry name" value="ASP_GLU_RACEMASE_2"/>
    <property type="match status" value="1"/>
</dbReference>
<dbReference type="Pfam" id="PF01177">
    <property type="entry name" value="Asp_Glu_race"/>
    <property type="match status" value="1"/>
</dbReference>
<evidence type="ECO:0000256" key="4">
    <source>
        <dbReference type="ARBA" id="ARBA00022984"/>
    </source>
</evidence>
<dbReference type="PANTHER" id="PTHR21198:SF2">
    <property type="entry name" value="GLUTAMATE RACEMASE"/>
    <property type="match status" value="1"/>
</dbReference>
<organism evidence="8 9">
    <name type="scientific">Magnetospirillum aberrantis SpK</name>
    <dbReference type="NCBI Taxonomy" id="908842"/>
    <lineage>
        <taxon>Bacteria</taxon>
        <taxon>Pseudomonadati</taxon>
        <taxon>Pseudomonadota</taxon>
        <taxon>Alphaproteobacteria</taxon>
        <taxon>Rhodospirillales</taxon>
        <taxon>Rhodospirillaceae</taxon>
        <taxon>Magnetospirillum</taxon>
    </lineage>
</organism>
<dbReference type="GO" id="GO:0008881">
    <property type="term" value="F:glutamate racemase activity"/>
    <property type="evidence" value="ECO:0007669"/>
    <property type="project" value="UniProtKB-UniRule"/>
</dbReference>
<feature type="binding site" evidence="7">
    <location>
        <begin position="89"/>
        <end position="90"/>
    </location>
    <ligand>
        <name>substrate</name>
    </ligand>
</feature>
<dbReference type="PANTHER" id="PTHR21198">
    <property type="entry name" value="GLUTAMATE RACEMASE"/>
    <property type="match status" value="1"/>
</dbReference>
<dbReference type="EC" id="5.1.1.3" evidence="2 7"/>
<comment type="pathway">
    <text evidence="7">Cell wall biogenesis; peptidoglycan biosynthesis.</text>
</comment>
<keyword evidence="6 7" id="KW-0961">Cell wall biogenesis/degradation</keyword>
<evidence type="ECO:0000256" key="5">
    <source>
        <dbReference type="ARBA" id="ARBA00023235"/>
    </source>
</evidence>
<comment type="caution">
    <text evidence="8">The sequence shown here is derived from an EMBL/GenBank/DDBJ whole genome shotgun (WGS) entry which is preliminary data.</text>
</comment>
<evidence type="ECO:0000313" key="8">
    <source>
        <dbReference type="EMBL" id="NFV81341.1"/>
    </source>
</evidence>
<dbReference type="FunFam" id="3.40.50.1860:FF:000001">
    <property type="entry name" value="Glutamate racemase"/>
    <property type="match status" value="1"/>
</dbReference>
<dbReference type="InterPro" id="IPR004391">
    <property type="entry name" value="Glu_race"/>
</dbReference>
<sequence>MPASAAKDARTVPQKKRDLPIGVFDSGVGGLTVLKALRERLPRESLVYLGDTARLPYGTKSAEAVSHYAVQAARALVATGIKALVVADNTSSAHALEPLRAAFPGLPVIGVVEPGATAAGHASAEGRIAVIATESTVQAGTYPRAILHSRPGARVTSRACPLFVSMVEEGMVDDAIAEMIARHYLAPLFLDPPPDGRADCLLLGCTHFPALEPLLRRLLGPEVAIVDSATTTASAVEDLLSHRRLATTATAGEVRYMVTDAPDRFARVAGVFVPWGIAAAQVELVDIG</sequence>
<evidence type="ECO:0000256" key="2">
    <source>
        <dbReference type="ARBA" id="ARBA00013090"/>
    </source>
</evidence>
<comment type="catalytic activity">
    <reaction evidence="1 7">
        <text>L-glutamate = D-glutamate</text>
        <dbReference type="Rhea" id="RHEA:12813"/>
        <dbReference type="ChEBI" id="CHEBI:29985"/>
        <dbReference type="ChEBI" id="CHEBI:29986"/>
        <dbReference type="EC" id="5.1.1.3"/>
    </reaction>
</comment>
<dbReference type="Proteomes" id="UP000480684">
    <property type="component" value="Unassembled WGS sequence"/>
</dbReference>
<dbReference type="GO" id="GO:0009252">
    <property type="term" value="P:peptidoglycan biosynthetic process"/>
    <property type="evidence" value="ECO:0007669"/>
    <property type="project" value="UniProtKB-UniRule"/>
</dbReference>
<dbReference type="Gene3D" id="3.40.50.1860">
    <property type="match status" value="2"/>
</dbReference>
<dbReference type="InterPro" id="IPR033134">
    <property type="entry name" value="Asp/Glu_racemase_AS_2"/>
</dbReference>
<dbReference type="GO" id="GO:0071555">
    <property type="term" value="P:cell wall organization"/>
    <property type="evidence" value="ECO:0007669"/>
    <property type="project" value="UniProtKB-KW"/>
</dbReference>
<dbReference type="HAMAP" id="MF_00258">
    <property type="entry name" value="Glu_racemase"/>
    <property type="match status" value="1"/>
</dbReference>
<evidence type="ECO:0000256" key="6">
    <source>
        <dbReference type="ARBA" id="ARBA00023316"/>
    </source>
</evidence>
<dbReference type="InterPro" id="IPR015942">
    <property type="entry name" value="Asp/Glu/hydantoin_racemase"/>
</dbReference>
<name>A0A7C9QVR5_9PROT</name>
<comment type="caution">
    <text evidence="7">Lacks conserved residue(s) required for the propagation of feature annotation.</text>
</comment>
<keyword evidence="5 7" id="KW-0413">Isomerase</keyword>
<comment type="function">
    <text evidence="7">Provides the (R)-glutamate required for cell wall biosynthesis.</text>
</comment>
<dbReference type="GO" id="GO:0008360">
    <property type="term" value="P:regulation of cell shape"/>
    <property type="evidence" value="ECO:0007669"/>
    <property type="project" value="UniProtKB-KW"/>
</dbReference>
<feature type="binding site" evidence="7">
    <location>
        <begin position="25"/>
        <end position="26"/>
    </location>
    <ligand>
        <name>substrate</name>
    </ligand>
</feature>
<keyword evidence="3 7" id="KW-0133">Cell shape</keyword>
<feature type="active site" description="Proton donor/acceptor" evidence="7">
    <location>
        <position position="205"/>
    </location>
</feature>